<reference evidence="5 6" key="1">
    <citation type="submission" date="2018-05" db="EMBL/GenBank/DDBJ databases">
        <title>Draft genome sequence of Scytalidium lignicola DSM 105466, a ubiquitous saprotrophic fungus.</title>
        <authorList>
            <person name="Buettner E."/>
            <person name="Gebauer A.M."/>
            <person name="Hofrichter M."/>
            <person name="Liers C."/>
            <person name="Kellner H."/>
        </authorList>
    </citation>
    <scope>NUCLEOTIDE SEQUENCE [LARGE SCALE GENOMIC DNA]</scope>
    <source>
        <strain evidence="5 6">DSM 105466</strain>
    </source>
</reference>
<protein>
    <recommendedName>
        <fullName evidence="7">AB hydrolase-1 domain-containing protein</fullName>
    </recommendedName>
</protein>
<sequence length="336" mass="38016">MVSEISFSPPIEHPEAKHNLIYFLSGNPGCVSYYKTFLGTLHQLLSQSHSEEEASNIFYIYGRNLAGFEVDDDEATAGRTSPCGLEEQIELSMQCLRDQRIPSGPRKGEAYDSVIFLAHSLGCYMSLEILHRLRKSSSPVISVSGGILMFPTVMHLAHSPSGVKVSRSLARIPEFPSLMAGIANGLLLPVPDWVLNRLIRFVTHMPDDAIEVTRKFLRSKMGVWEALHLLRDELKMITEDKWDDDIWGIEHVDKNEKATVPKLFFYFGHNDHWVANNTRDAIIAARGQSDEDDKSSRPVMMIDEDGIEHSFCIWHSETMAEKVKVWIDDIIESKNS</sequence>
<evidence type="ECO:0000256" key="4">
    <source>
        <dbReference type="ARBA" id="ARBA00022801"/>
    </source>
</evidence>
<feature type="non-terminal residue" evidence="5">
    <location>
        <position position="336"/>
    </location>
</feature>
<proteinExistence type="inferred from homology"/>
<comment type="similarity">
    <text evidence="2">Belongs to the AB hydrolase superfamily. LDAH family.</text>
</comment>
<dbReference type="OMA" id="LIGYYHT"/>
<comment type="caution">
    <text evidence="5">The sequence shown here is derived from an EMBL/GenBank/DDBJ whole genome shotgun (WGS) entry which is preliminary data.</text>
</comment>
<dbReference type="InterPro" id="IPR019363">
    <property type="entry name" value="LDAH"/>
</dbReference>
<organism evidence="5 6">
    <name type="scientific">Scytalidium lignicola</name>
    <name type="common">Hyphomycete</name>
    <dbReference type="NCBI Taxonomy" id="5539"/>
    <lineage>
        <taxon>Eukaryota</taxon>
        <taxon>Fungi</taxon>
        <taxon>Dikarya</taxon>
        <taxon>Ascomycota</taxon>
        <taxon>Pezizomycotina</taxon>
        <taxon>Leotiomycetes</taxon>
        <taxon>Leotiomycetes incertae sedis</taxon>
        <taxon>Scytalidium</taxon>
    </lineage>
</organism>
<evidence type="ECO:0000256" key="3">
    <source>
        <dbReference type="ARBA" id="ARBA00022677"/>
    </source>
</evidence>
<dbReference type="InterPro" id="IPR029058">
    <property type="entry name" value="AB_hydrolase_fold"/>
</dbReference>
<dbReference type="PANTHER" id="PTHR13390:SF0">
    <property type="entry name" value="LIPID DROPLET-ASSOCIATED HYDROLASE"/>
    <property type="match status" value="1"/>
</dbReference>
<name>A0A3E2HHX4_SCYLI</name>
<dbReference type="Proteomes" id="UP000258309">
    <property type="component" value="Unassembled WGS sequence"/>
</dbReference>
<evidence type="ECO:0000313" key="5">
    <source>
        <dbReference type="EMBL" id="RFU33024.1"/>
    </source>
</evidence>
<keyword evidence="3" id="KW-0551">Lipid droplet</keyword>
<keyword evidence="6" id="KW-1185">Reference proteome</keyword>
<evidence type="ECO:0000256" key="2">
    <source>
        <dbReference type="ARBA" id="ARBA00008300"/>
    </source>
</evidence>
<gene>
    <name evidence="5" type="ORF">B7463_g3321</name>
</gene>
<dbReference type="GO" id="GO:0019915">
    <property type="term" value="P:lipid storage"/>
    <property type="evidence" value="ECO:0007669"/>
    <property type="project" value="InterPro"/>
</dbReference>
<comment type="subcellular location">
    <subcellularLocation>
        <location evidence="1">Lipid droplet</location>
    </subcellularLocation>
</comment>
<evidence type="ECO:0008006" key="7">
    <source>
        <dbReference type="Google" id="ProtNLM"/>
    </source>
</evidence>
<accession>A0A3E2HHX4</accession>
<dbReference type="Pfam" id="PF10230">
    <property type="entry name" value="LIDHydrolase"/>
    <property type="match status" value="1"/>
</dbReference>
<dbReference type="OrthoDB" id="448051at2759"/>
<evidence type="ECO:0000256" key="1">
    <source>
        <dbReference type="ARBA" id="ARBA00004502"/>
    </source>
</evidence>
<dbReference type="PANTHER" id="PTHR13390">
    <property type="entry name" value="LIPASE"/>
    <property type="match status" value="1"/>
</dbReference>
<evidence type="ECO:0000313" key="6">
    <source>
        <dbReference type="Proteomes" id="UP000258309"/>
    </source>
</evidence>
<keyword evidence="4" id="KW-0378">Hydrolase</keyword>
<dbReference type="GO" id="GO:0005811">
    <property type="term" value="C:lipid droplet"/>
    <property type="evidence" value="ECO:0007669"/>
    <property type="project" value="UniProtKB-SubCell"/>
</dbReference>
<dbReference type="GO" id="GO:0016298">
    <property type="term" value="F:lipase activity"/>
    <property type="evidence" value="ECO:0007669"/>
    <property type="project" value="InterPro"/>
</dbReference>
<dbReference type="SUPFAM" id="SSF53474">
    <property type="entry name" value="alpha/beta-Hydrolases"/>
    <property type="match status" value="1"/>
</dbReference>
<dbReference type="AlphaFoldDB" id="A0A3E2HHX4"/>
<feature type="non-terminal residue" evidence="5">
    <location>
        <position position="1"/>
    </location>
</feature>
<dbReference type="EMBL" id="NCSJ02000043">
    <property type="protein sequence ID" value="RFU33024.1"/>
    <property type="molecule type" value="Genomic_DNA"/>
</dbReference>